<reference evidence="2" key="1">
    <citation type="submission" date="2018-06" db="EMBL/GenBank/DDBJ databases">
        <authorList>
            <consortium name="Pathogen Informatics"/>
        </authorList>
    </citation>
    <scope>NUCLEOTIDE SEQUENCE [LARGE SCALE GENOMIC DNA]</scope>
    <source>
        <strain evidence="2">NCTC10124</strain>
    </source>
</reference>
<sequence>MILKSFEYSSLMSLKPYLIMAILSRPIPAAKADSLLQFFLFFKILGCNIPAPSISIHLFL</sequence>
<evidence type="ECO:0000313" key="1">
    <source>
        <dbReference type="EMBL" id="SYV92936.1"/>
    </source>
</evidence>
<organism evidence="1 2">
    <name type="scientific">Mycoplasmopsis synoviae</name>
    <name type="common">Mycoplasma synoviae</name>
    <dbReference type="NCBI Taxonomy" id="2109"/>
    <lineage>
        <taxon>Bacteria</taxon>
        <taxon>Bacillati</taxon>
        <taxon>Mycoplasmatota</taxon>
        <taxon>Mycoplasmoidales</taxon>
        <taxon>Metamycoplasmataceae</taxon>
        <taxon>Mycoplasmopsis</taxon>
    </lineage>
</organism>
<proteinExistence type="predicted"/>
<protein>
    <submittedName>
        <fullName evidence="1">Uncharacterized protein</fullName>
    </submittedName>
</protein>
<dbReference type="Proteomes" id="UP000259328">
    <property type="component" value="Chromosome"/>
</dbReference>
<name>A0A3B0PN59_MYCSY</name>
<gene>
    <name evidence="1" type="ORF">NCTC10124_00664</name>
</gene>
<dbReference type="EMBL" id="LS991953">
    <property type="protein sequence ID" value="SYV92936.1"/>
    <property type="molecule type" value="Genomic_DNA"/>
</dbReference>
<dbReference type="AlphaFoldDB" id="A0A3B0PN59"/>
<evidence type="ECO:0000313" key="2">
    <source>
        <dbReference type="Proteomes" id="UP000259328"/>
    </source>
</evidence>
<accession>A0A3B0PN59</accession>